<evidence type="ECO:0000256" key="5">
    <source>
        <dbReference type="ARBA" id="ARBA00022970"/>
    </source>
</evidence>
<comment type="subcellular location">
    <subcellularLocation>
        <location evidence="1">Cell membrane</location>
        <topology evidence="1">Multi-pass membrane protein</topology>
    </subcellularLocation>
</comment>
<evidence type="ECO:0000256" key="2">
    <source>
        <dbReference type="ARBA" id="ARBA00022448"/>
    </source>
</evidence>
<evidence type="ECO:0000256" key="1">
    <source>
        <dbReference type="ARBA" id="ARBA00004651"/>
    </source>
</evidence>
<keyword evidence="5" id="KW-0029">Amino-acid transport</keyword>
<evidence type="ECO:0000313" key="10">
    <source>
        <dbReference type="EMBL" id="GGE15488.1"/>
    </source>
</evidence>
<keyword evidence="3" id="KW-1003">Cell membrane</keyword>
<feature type="transmembrane region" description="Helical" evidence="9">
    <location>
        <begin position="216"/>
        <end position="233"/>
    </location>
</feature>
<evidence type="ECO:0000256" key="8">
    <source>
        <dbReference type="ARBA" id="ARBA00037998"/>
    </source>
</evidence>
<keyword evidence="6 9" id="KW-1133">Transmembrane helix</keyword>
<feature type="transmembrane region" description="Helical" evidence="9">
    <location>
        <begin position="264"/>
        <end position="283"/>
    </location>
</feature>
<comment type="similarity">
    <text evidence="8">Belongs to the binding-protein-dependent transport system permease family. LivHM subfamily.</text>
</comment>
<dbReference type="GO" id="GO:0022857">
    <property type="term" value="F:transmembrane transporter activity"/>
    <property type="evidence" value="ECO:0007669"/>
    <property type="project" value="InterPro"/>
</dbReference>
<evidence type="ECO:0000256" key="9">
    <source>
        <dbReference type="SAM" id="Phobius"/>
    </source>
</evidence>
<keyword evidence="4 9" id="KW-0812">Transmembrane</keyword>
<keyword evidence="2" id="KW-0813">Transport</keyword>
<sequence>MIFLQLLISGILIGGVYALISLGLTLIFGVMRIVNFVHGDMLMVAMYLSYWLFTLYSVELYTGLFLVIPVLAALGALIYWGVIRFAIRRSHEASILATIGISIVIQNAALLLWSSDYRSVHNEWATHSLQWGDLRISAPLLIAFIGALLVTGLVFAFLHYTYLGKAIRAASMDRFAAILMGVNPQRIFTVSFAIGTALVGVAGALLSSVYAVHPTLGTQFLLISFVVVVLGGLGSLRGAILGGLLIGVVETVSAYFIGASMKQLVYLLLFLVILIVKPAGLFGKRIPEVNQ</sequence>
<dbReference type="GO" id="GO:0005886">
    <property type="term" value="C:plasma membrane"/>
    <property type="evidence" value="ECO:0007669"/>
    <property type="project" value="UniProtKB-SubCell"/>
</dbReference>
<reference evidence="10" key="1">
    <citation type="journal article" date="2014" name="Int. J. Syst. Evol. Microbiol.">
        <title>Complete genome sequence of Corynebacterium casei LMG S-19264T (=DSM 44701T), isolated from a smear-ripened cheese.</title>
        <authorList>
            <consortium name="US DOE Joint Genome Institute (JGI-PGF)"/>
            <person name="Walter F."/>
            <person name="Albersmeier A."/>
            <person name="Kalinowski J."/>
            <person name="Ruckert C."/>
        </authorList>
    </citation>
    <scope>NUCLEOTIDE SEQUENCE</scope>
    <source>
        <strain evidence="10">CGMCC 1.15179</strain>
    </source>
</reference>
<gene>
    <name evidence="10" type="ORF">GCM10011571_16370</name>
</gene>
<dbReference type="CDD" id="cd06582">
    <property type="entry name" value="TM_PBP1_LivH_like"/>
    <property type="match status" value="1"/>
</dbReference>
<reference evidence="10" key="2">
    <citation type="submission" date="2020-09" db="EMBL/GenBank/DDBJ databases">
        <authorList>
            <person name="Sun Q."/>
            <person name="Zhou Y."/>
        </authorList>
    </citation>
    <scope>NUCLEOTIDE SEQUENCE</scope>
    <source>
        <strain evidence="10">CGMCC 1.15179</strain>
    </source>
</reference>
<organism evidence="10 11">
    <name type="scientific">Marinithermofilum abyssi</name>
    <dbReference type="NCBI Taxonomy" id="1571185"/>
    <lineage>
        <taxon>Bacteria</taxon>
        <taxon>Bacillati</taxon>
        <taxon>Bacillota</taxon>
        <taxon>Bacilli</taxon>
        <taxon>Bacillales</taxon>
        <taxon>Thermoactinomycetaceae</taxon>
        <taxon>Marinithermofilum</taxon>
    </lineage>
</organism>
<dbReference type="EMBL" id="BMHQ01000005">
    <property type="protein sequence ID" value="GGE15488.1"/>
    <property type="molecule type" value="Genomic_DNA"/>
</dbReference>
<dbReference type="InterPro" id="IPR052157">
    <property type="entry name" value="BCAA_transport_permease"/>
</dbReference>
<feature type="transmembrane region" description="Helical" evidence="9">
    <location>
        <begin position="95"/>
        <end position="114"/>
    </location>
</feature>
<dbReference type="AlphaFoldDB" id="A0A8J2YDZ0"/>
<feature type="transmembrane region" description="Helical" evidence="9">
    <location>
        <begin position="6"/>
        <end position="29"/>
    </location>
</feature>
<feature type="transmembrane region" description="Helical" evidence="9">
    <location>
        <begin position="240"/>
        <end position="258"/>
    </location>
</feature>
<evidence type="ECO:0000256" key="3">
    <source>
        <dbReference type="ARBA" id="ARBA00022475"/>
    </source>
</evidence>
<comment type="caution">
    <text evidence="10">The sequence shown here is derived from an EMBL/GenBank/DDBJ whole genome shotgun (WGS) entry which is preliminary data.</text>
</comment>
<dbReference type="Proteomes" id="UP000625210">
    <property type="component" value="Unassembled WGS sequence"/>
</dbReference>
<feature type="transmembrane region" description="Helical" evidence="9">
    <location>
        <begin position="187"/>
        <end position="210"/>
    </location>
</feature>
<dbReference type="GO" id="GO:0006865">
    <property type="term" value="P:amino acid transport"/>
    <property type="evidence" value="ECO:0007669"/>
    <property type="project" value="UniProtKB-KW"/>
</dbReference>
<proteinExistence type="inferred from homology"/>
<dbReference type="PANTHER" id="PTHR11795:SF445">
    <property type="entry name" value="AMINO ACID ABC TRANSPORTER PERMEASE PROTEIN"/>
    <property type="match status" value="1"/>
</dbReference>
<evidence type="ECO:0000256" key="6">
    <source>
        <dbReference type="ARBA" id="ARBA00022989"/>
    </source>
</evidence>
<keyword evidence="7 9" id="KW-0472">Membrane</keyword>
<keyword evidence="11" id="KW-1185">Reference proteome</keyword>
<evidence type="ECO:0000256" key="7">
    <source>
        <dbReference type="ARBA" id="ARBA00023136"/>
    </source>
</evidence>
<feature type="transmembrane region" description="Helical" evidence="9">
    <location>
        <begin position="134"/>
        <end position="158"/>
    </location>
</feature>
<accession>A0A8J2YDZ0</accession>
<dbReference type="RefSeq" id="WP_229751889.1">
    <property type="nucleotide sequence ID" value="NZ_BMHQ01000005.1"/>
</dbReference>
<protein>
    <submittedName>
        <fullName evidence="10">Branched-chain amino acid ABC transporter permease</fullName>
    </submittedName>
</protein>
<dbReference type="Pfam" id="PF02653">
    <property type="entry name" value="BPD_transp_2"/>
    <property type="match status" value="1"/>
</dbReference>
<name>A0A8J2YDZ0_9BACL</name>
<dbReference type="PANTHER" id="PTHR11795">
    <property type="entry name" value="BRANCHED-CHAIN AMINO ACID TRANSPORT SYSTEM PERMEASE PROTEIN LIVH"/>
    <property type="match status" value="1"/>
</dbReference>
<feature type="transmembrane region" description="Helical" evidence="9">
    <location>
        <begin position="41"/>
        <end position="58"/>
    </location>
</feature>
<evidence type="ECO:0000256" key="4">
    <source>
        <dbReference type="ARBA" id="ARBA00022692"/>
    </source>
</evidence>
<evidence type="ECO:0000313" key="11">
    <source>
        <dbReference type="Proteomes" id="UP000625210"/>
    </source>
</evidence>
<dbReference type="InterPro" id="IPR001851">
    <property type="entry name" value="ABC_transp_permease"/>
</dbReference>
<feature type="transmembrane region" description="Helical" evidence="9">
    <location>
        <begin position="64"/>
        <end position="83"/>
    </location>
</feature>